<dbReference type="PANTHER" id="PTHR33392:SF6">
    <property type="entry name" value="POLYISOPRENYL-TEICHOIC ACID--PEPTIDOGLYCAN TEICHOIC ACID TRANSFERASE TAGU"/>
    <property type="match status" value="1"/>
</dbReference>
<protein>
    <submittedName>
        <fullName evidence="3">LytR family transcriptional protein</fullName>
    </submittedName>
</protein>
<evidence type="ECO:0000313" key="3">
    <source>
        <dbReference type="EMBL" id="KUK46464.1"/>
    </source>
</evidence>
<dbReference type="Pfam" id="PF03816">
    <property type="entry name" value="LytR_cpsA_psr"/>
    <property type="match status" value="1"/>
</dbReference>
<accession>A0A101FXU1</accession>
<reference evidence="3 4" key="1">
    <citation type="journal article" date="2015" name="MBio">
        <title>Genome-Resolved Metagenomic Analysis Reveals Roles for Candidate Phyla and Other Microbial Community Members in Biogeochemical Transformations in Oil Reservoirs.</title>
        <authorList>
            <person name="Hu P."/>
            <person name="Tom L."/>
            <person name="Singh A."/>
            <person name="Thomas B.C."/>
            <person name="Baker B.J."/>
            <person name="Piceno Y.M."/>
            <person name="Andersen G.L."/>
            <person name="Banfield J.F."/>
        </authorList>
    </citation>
    <scope>NUCLEOTIDE SEQUENCE [LARGE SCALE GENOMIC DNA]</scope>
    <source>
        <strain evidence="3">46_16</strain>
    </source>
</reference>
<dbReference type="InterPro" id="IPR004474">
    <property type="entry name" value="LytR_CpsA_psr"/>
</dbReference>
<dbReference type="EMBL" id="LGFU01000026">
    <property type="protein sequence ID" value="KUK46464.1"/>
    <property type="molecule type" value="Genomic_DNA"/>
</dbReference>
<dbReference type="PROSITE" id="PS51257">
    <property type="entry name" value="PROKAR_LIPOPROTEIN"/>
    <property type="match status" value="1"/>
</dbReference>
<evidence type="ECO:0000256" key="1">
    <source>
        <dbReference type="ARBA" id="ARBA00006068"/>
    </source>
</evidence>
<gene>
    <name evidence="3" type="ORF">XD73_0659</name>
</gene>
<proteinExistence type="inferred from homology"/>
<dbReference type="NCBIfam" id="TIGR00350">
    <property type="entry name" value="lytR_cpsA_psr"/>
    <property type="match status" value="1"/>
</dbReference>
<dbReference type="AlphaFoldDB" id="A0A101FXU1"/>
<evidence type="ECO:0000259" key="2">
    <source>
        <dbReference type="Pfam" id="PF03816"/>
    </source>
</evidence>
<sequence>MKHKPIRHEGILFFLLFIIMSMTGCSVVEAFRGNPDTTPEVRLLADLNPSMNVQPTPFLPNSFNINVETTPVVINDSLVPNQGAVKPAGQVNILLLGSDWRANSGYRTDVIMLISIYTKEEKVSIVSFPRDLWVTIPGVSEQRINTAQAYGGFPLTQKTFEYNFGISLDYYMMTNFNGFLSIIDNLGGIEINAAQNLTDRCDLSYAHGSTCSVGPGLATMDSETALWYVRSRYTSDDFDRTRRAQEVILGILKKVISINGVANAGEIYNTLSSSVVTDMTLGDIVPLISLTAKIINDPTRINTYAIGRSQVTSYVIPSSGANVLLPNYDAIWEVLKTALFTP</sequence>
<comment type="caution">
    <text evidence="3">The sequence shown here is derived from an EMBL/GenBank/DDBJ whole genome shotgun (WGS) entry which is preliminary data.</text>
</comment>
<feature type="domain" description="Cell envelope-related transcriptional attenuator" evidence="2">
    <location>
        <begin position="107"/>
        <end position="256"/>
    </location>
</feature>
<comment type="similarity">
    <text evidence="1">Belongs to the LytR/CpsA/Psr (LCP) family.</text>
</comment>
<organism evidence="3 4">
    <name type="scientific">Anaerolinea thermophila</name>
    <dbReference type="NCBI Taxonomy" id="167964"/>
    <lineage>
        <taxon>Bacteria</taxon>
        <taxon>Bacillati</taxon>
        <taxon>Chloroflexota</taxon>
        <taxon>Anaerolineae</taxon>
        <taxon>Anaerolineales</taxon>
        <taxon>Anaerolineaceae</taxon>
        <taxon>Anaerolinea</taxon>
    </lineage>
</organism>
<dbReference type="Proteomes" id="UP000064249">
    <property type="component" value="Unassembled WGS sequence"/>
</dbReference>
<dbReference type="Gene3D" id="3.40.630.190">
    <property type="entry name" value="LCP protein"/>
    <property type="match status" value="1"/>
</dbReference>
<name>A0A101FXU1_9CHLR</name>
<dbReference type="PANTHER" id="PTHR33392">
    <property type="entry name" value="POLYISOPRENYL-TEICHOIC ACID--PEPTIDOGLYCAN TEICHOIC ACID TRANSFERASE TAGU"/>
    <property type="match status" value="1"/>
</dbReference>
<evidence type="ECO:0000313" key="4">
    <source>
        <dbReference type="Proteomes" id="UP000064249"/>
    </source>
</evidence>
<dbReference type="InterPro" id="IPR050922">
    <property type="entry name" value="LytR/CpsA/Psr_CW_biosynth"/>
</dbReference>